<evidence type="ECO:0000256" key="11">
    <source>
        <dbReference type="ARBA" id="ARBA00024535"/>
    </source>
</evidence>
<feature type="binding site" evidence="12">
    <location>
        <position position="241"/>
    </location>
    <ligand>
        <name>Zn(2+)</name>
        <dbReference type="ChEBI" id="CHEBI:29105"/>
    </ligand>
</feature>
<dbReference type="PANTHER" id="PTHR33694">
    <property type="entry name" value="UDP-3-O-ACYL-N-ACETYLGLUCOSAMINE DEACETYLASE 1, MITOCHONDRIAL-RELATED"/>
    <property type="match status" value="1"/>
</dbReference>
<evidence type="ECO:0000256" key="7">
    <source>
        <dbReference type="ARBA" id="ARBA00022723"/>
    </source>
</evidence>
<feature type="binding site" evidence="12">
    <location>
        <position position="83"/>
    </location>
    <ligand>
        <name>Zn(2+)</name>
        <dbReference type="ChEBI" id="CHEBI:29105"/>
    </ligand>
</feature>
<keyword evidence="9 12" id="KW-0862">Zinc</keyword>
<comment type="function">
    <text evidence="2 12">Catalyzes the hydrolysis of UDP-3-O-myristoyl-N-acetylglucosamine to form UDP-3-O-myristoylglucosamine and acetate, the committed step in lipid A biosynthesis.</text>
</comment>
<dbReference type="NCBIfam" id="TIGR00325">
    <property type="entry name" value="lpxC"/>
    <property type="match status" value="1"/>
</dbReference>
<dbReference type="SUPFAM" id="SSF54211">
    <property type="entry name" value="Ribosomal protein S5 domain 2-like"/>
    <property type="match status" value="2"/>
</dbReference>
<dbReference type="UniPathway" id="UPA00359">
    <property type="reaction ID" value="UER00478"/>
</dbReference>
<keyword evidence="6 12" id="KW-0441">Lipid A biosynthesis</keyword>
<reference evidence="13 14" key="1">
    <citation type="submission" date="2018-09" db="EMBL/GenBank/DDBJ databases">
        <authorList>
            <person name="Grouzdev D.S."/>
            <person name="Krutkina M.S."/>
        </authorList>
    </citation>
    <scope>NUCLEOTIDE SEQUENCE [LARGE SCALE GENOMIC DNA]</scope>
    <source>
        <strain evidence="13 14">RmlP001</strain>
    </source>
</reference>
<dbReference type="GO" id="GO:0046872">
    <property type="term" value="F:metal ion binding"/>
    <property type="evidence" value="ECO:0007669"/>
    <property type="project" value="UniProtKB-KW"/>
</dbReference>
<evidence type="ECO:0000256" key="4">
    <source>
        <dbReference type="ARBA" id="ARBA00012745"/>
    </source>
</evidence>
<accession>A0A4Q2R8N8</accession>
<evidence type="ECO:0000256" key="1">
    <source>
        <dbReference type="ARBA" id="ARBA00001947"/>
    </source>
</evidence>
<organism evidence="13 14">
    <name type="scientific">Lichenibacterium ramalinae</name>
    <dbReference type="NCBI Taxonomy" id="2316527"/>
    <lineage>
        <taxon>Bacteria</taxon>
        <taxon>Pseudomonadati</taxon>
        <taxon>Pseudomonadota</taxon>
        <taxon>Alphaproteobacteria</taxon>
        <taxon>Hyphomicrobiales</taxon>
        <taxon>Lichenihabitantaceae</taxon>
        <taxon>Lichenibacterium</taxon>
    </lineage>
</organism>
<dbReference type="Gene3D" id="3.30.1700.10">
    <property type="entry name" value="lpxc deacetylase, domain 2"/>
    <property type="match status" value="1"/>
</dbReference>
<evidence type="ECO:0000256" key="9">
    <source>
        <dbReference type="ARBA" id="ARBA00022833"/>
    </source>
</evidence>
<evidence type="ECO:0000256" key="12">
    <source>
        <dbReference type="HAMAP-Rule" id="MF_00388"/>
    </source>
</evidence>
<comment type="pathway">
    <text evidence="3 12">Glycolipid biosynthesis; lipid IV(A) biosynthesis; lipid IV(A) from (3R)-3-hydroxytetradecanoyl-[acyl-carrier-protein] and UDP-N-acetyl-alpha-D-glucosamine: step 2/6.</text>
</comment>
<proteinExistence type="inferred from homology"/>
<dbReference type="EMBL" id="QYBC01000017">
    <property type="protein sequence ID" value="RYB02888.1"/>
    <property type="molecule type" value="Genomic_DNA"/>
</dbReference>
<name>A0A4Q2R8N8_9HYPH</name>
<comment type="catalytic activity">
    <reaction evidence="11 12">
        <text>a UDP-3-O-[(3R)-3-hydroxyacyl]-N-acetyl-alpha-D-glucosamine + H2O = a UDP-3-O-[(3R)-3-hydroxyacyl]-alpha-D-glucosamine + acetate</text>
        <dbReference type="Rhea" id="RHEA:67816"/>
        <dbReference type="ChEBI" id="CHEBI:15377"/>
        <dbReference type="ChEBI" id="CHEBI:30089"/>
        <dbReference type="ChEBI" id="CHEBI:137740"/>
        <dbReference type="ChEBI" id="CHEBI:173225"/>
        <dbReference type="EC" id="3.5.1.108"/>
    </reaction>
</comment>
<gene>
    <name evidence="12" type="primary">lpxC</name>
    <name evidence="13" type="ORF">D3272_19500</name>
</gene>
<comment type="caution">
    <text evidence="13">The sequence shown here is derived from an EMBL/GenBank/DDBJ whole genome shotgun (WGS) entry which is preliminary data.</text>
</comment>
<dbReference type="EC" id="3.5.1.108" evidence="4 12"/>
<keyword evidence="8 12" id="KW-0378">Hydrolase</keyword>
<dbReference type="OrthoDB" id="9802746at2"/>
<dbReference type="AlphaFoldDB" id="A0A4Q2R8N8"/>
<keyword evidence="5 12" id="KW-0444">Lipid biosynthesis</keyword>
<protein>
    <recommendedName>
        <fullName evidence="4 12">UDP-3-O-acyl-N-acetylglucosamine deacetylase</fullName>
        <shortName evidence="12">UDP-3-O-acyl-GlcNAc deacetylase</shortName>
        <ecNumber evidence="4 12">3.5.1.108</ecNumber>
    </recommendedName>
    <alternativeName>
        <fullName evidence="12">UDP-3-O-[R-3-hydroxymyristoyl]-N-acetylglucosamine deacetylase</fullName>
    </alternativeName>
</protein>
<dbReference type="InterPro" id="IPR004463">
    <property type="entry name" value="UDP-acyl_GlcNac_deAcase"/>
</dbReference>
<dbReference type="Proteomes" id="UP000289411">
    <property type="component" value="Unassembled WGS sequence"/>
</dbReference>
<comment type="cofactor">
    <cofactor evidence="1 12">
        <name>Zn(2+)</name>
        <dbReference type="ChEBI" id="CHEBI:29105"/>
    </cofactor>
</comment>
<dbReference type="HAMAP" id="MF_00388">
    <property type="entry name" value="LpxC"/>
    <property type="match status" value="1"/>
</dbReference>
<evidence type="ECO:0000256" key="10">
    <source>
        <dbReference type="ARBA" id="ARBA00023098"/>
    </source>
</evidence>
<evidence type="ECO:0000256" key="5">
    <source>
        <dbReference type="ARBA" id="ARBA00022516"/>
    </source>
</evidence>
<keyword evidence="7 12" id="KW-0479">Metal-binding</keyword>
<dbReference type="PANTHER" id="PTHR33694:SF1">
    <property type="entry name" value="UDP-3-O-ACYL-N-ACETYLGLUCOSAMINE DEACETYLASE 1, MITOCHONDRIAL-RELATED"/>
    <property type="match status" value="1"/>
</dbReference>
<evidence type="ECO:0000256" key="6">
    <source>
        <dbReference type="ARBA" id="ARBA00022556"/>
    </source>
</evidence>
<evidence type="ECO:0000256" key="2">
    <source>
        <dbReference type="ARBA" id="ARBA00002923"/>
    </source>
</evidence>
<feature type="active site" description="Proton donor" evidence="12">
    <location>
        <position position="268"/>
    </location>
</feature>
<evidence type="ECO:0000256" key="3">
    <source>
        <dbReference type="ARBA" id="ARBA00005002"/>
    </source>
</evidence>
<dbReference type="GO" id="GO:0103117">
    <property type="term" value="F:UDP-3-O-acyl-N-acetylglucosamine deacetylase activity"/>
    <property type="evidence" value="ECO:0007669"/>
    <property type="project" value="UniProtKB-UniRule"/>
</dbReference>
<dbReference type="RefSeq" id="WP_129220883.1">
    <property type="nucleotide sequence ID" value="NZ_QYBC01000017.1"/>
</dbReference>
<evidence type="ECO:0000313" key="13">
    <source>
        <dbReference type="EMBL" id="RYB02888.1"/>
    </source>
</evidence>
<reference evidence="13 14" key="2">
    <citation type="submission" date="2019-02" db="EMBL/GenBank/DDBJ databases">
        <title>'Lichenibacterium ramalinii' gen. nov. sp. nov., 'Lichenibacterium minor' gen. nov. sp. nov.</title>
        <authorList>
            <person name="Pankratov T."/>
        </authorList>
    </citation>
    <scope>NUCLEOTIDE SEQUENCE [LARGE SCALE GENOMIC DNA]</scope>
    <source>
        <strain evidence="13 14">RmlP001</strain>
    </source>
</reference>
<dbReference type="Pfam" id="PF03331">
    <property type="entry name" value="LpxC"/>
    <property type="match status" value="1"/>
</dbReference>
<keyword evidence="14" id="KW-1185">Reference proteome</keyword>
<dbReference type="Gene3D" id="3.30.230.20">
    <property type="entry name" value="lpxc deacetylase, domain 1"/>
    <property type="match status" value="1"/>
</dbReference>
<comment type="similarity">
    <text evidence="12">Belongs to the LpxC family.</text>
</comment>
<dbReference type="GO" id="GO:0016020">
    <property type="term" value="C:membrane"/>
    <property type="evidence" value="ECO:0007669"/>
    <property type="project" value="GOC"/>
</dbReference>
<evidence type="ECO:0000256" key="8">
    <source>
        <dbReference type="ARBA" id="ARBA00022801"/>
    </source>
</evidence>
<dbReference type="InterPro" id="IPR015870">
    <property type="entry name" value="UDP-acyl_N-AcGlcN_deAcase_N"/>
</dbReference>
<feature type="binding site" evidence="12">
    <location>
        <position position="245"/>
    </location>
    <ligand>
        <name>Zn(2+)</name>
        <dbReference type="ChEBI" id="CHEBI:29105"/>
    </ligand>
</feature>
<dbReference type="InterPro" id="IPR011334">
    <property type="entry name" value="UDP-acyl_GlcNac_deAcase_C"/>
</dbReference>
<sequence>MKFPKQTTLRKRCVLTGNGVHSNAPVTLILHPAAPDSGIVFLRTNLPDGATRRIEAKWSRVSATDLCTVLGDVSLGSVSTVEHLLAALAGLGVDNALIEVDGPEVPIMDGSSASFVAAIDKVGLRSLSAPRRFLKILKTVRIEHGRSFSELRPADGGFSLDVEIDYPVEAIGRHRKVVDLTPTSFRREISRARTFGLLRDVERLWKLGFALGSSLENSVAVDDDRILNPEGLRSSDEFVSHKMLDAVGDLALAGAPILGRYSAFCPGHKMNFLVLQALFADRTAYSFVEAPAPVASGFADFGAFSPVAAFAAEIN</sequence>
<dbReference type="GO" id="GO:0009245">
    <property type="term" value="P:lipid A biosynthetic process"/>
    <property type="evidence" value="ECO:0007669"/>
    <property type="project" value="UniProtKB-UniRule"/>
</dbReference>
<dbReference type="InterPro" id="IPR020568">
    <property type="entry name" value="Ribosomal_Su5_D2-typ_SF"/>
</dbReference>
<evidence type="ECO:0000313" key="14">
    <source>
        <dbReference type="Proteomes" id="UP000289411"/>
    </source>
</evidence>
<keyword evidence="10 12" id="KW-0443">Lipid metabolism</keyword>